<dbReference type="RefSeq" id="XP_007406114.1">
    <property type="nucleotide sequence ID" value="XM_007406052.1"/>
</dbReference>
<dbReference type="VEuPathDB" id="FungiDB:MELLADRAFT_103326"/>
<dbReference type="Proteomes" id="UP000001072">
    <property type="component" value="Unassembled WGS sequence"/>
</dbReference>
<dbReference type="KEGG" id="mlr:MELLADRAFT_103326"/>
<name>F4RA17_MELLP</name>
<protein>
    <submittedName>
        <fullName evidence="1">Uncharacterized protein</fullName>
    </submittedName>
</protein>
<sequence length="194" mass="22288">MLVTYCPGNVEYSGFHLPEWANAGIPRIGRSVVIDGCAHLQILDDHLHSRLECHIGYTDDGLRGLPISEIDVDNKNDKEEKVEEMRASEIYHDWKNERHGGIKETREKNKRERLERVVESRQRVIRVFECENVLSSGAVSSENLRKKNLKVSDWICGEVVRIGTLNKHCNITFHFGTVLFHTIHLIVEMKTVST</sequence>
<evidence type="ECO:0000313" key="2">
    <source>
        <dbReference type="Proteomes" id="UP000001072"/>
    </source>
</evidence>
<accession>F4RA17</accession>
<dbReference type="AlphaFoldDB" id="F4RA17"/>
<dbReference type="EMBL" id="GL883094">
    <property type="protein sequence ID" value="EGG10645.1"/>
    <property type="molecule type" value="Genomic_DNA"/>
</dbReference>
<organism evidence="2">
    <name type="scientific">Melampsora larici-populina (strain 98AG31 / pathotype 3-4-7)</name>
    <name type="common">Poplar leaf rust fungus</name>
    <dbReference type="NCBI Taxonomy" id="747676"/>
    <lineage>
        <taxon>Eukaryota</taxon>
        <taxon>Fungi</taxon>
        <taxon>Dikarya</taxon>
        <taxon>Basidiomycota</taxon>
        <taxon>Pucciniomycotina</taxon>
        <taxon>Pucciniomycetes</taxon>
        <taxon>Pucciniales</taxon>
        <taxon>Melampsoraceae</taxon>
        <taxon>Melampsora</taxon>
    </lineage>
</organism>
<dbReference type="InParanoid" id="F4RA17"/>
<dbReference type="GeneID" id="18921940"/>
<reference evidence="2" key="1">
    <citation type="journal article" date="2011" name="Proc. Natl. Acad. Sci. U.S.A.">
        <title>Obligate biotrophy features unraveled by the genomic analysis of rust fungi.</title>
        <authorList>
            <person name="Duplessis S."/>
            <person name="Cuomo C.A."/>
            <person name="Lin Y.-C."/>
            <person name="Aerts A."/>
            <person name="Tisserant E."/>
            <person name="Veneault-Fourrey C."/>
            <person name="Joly D.L."/>
            <person name="Hacquard S."/>
            <person name="Amselem J."/>
            <person name="Cantarel B.L."/>
            <person name="Chiu R."/>
            <person name="Coutinho P.M."/>
            <person name="Feau N."/>
            <person name="Field M."/>
            <person name="Frey P."/>
            <person name="Gelhaye E."/>
            <person name="Goldberg J."/>
            <person name="Grabherr M.G."/>
            <person name="Kodira C.D."/>
            <person name="Kohler A."/>
            <person name="Kuees U."/>
            <person name="Lindquist E.A."/>
            <person name="Lucas S.M."/>
            <person name="Mago R."/>
            <person name="Mauceli E."/>
            <person name="Morin E."/>
            <person name="Murat C."/>
            <person name="Pangilinan J.L."/>
            <person name="Park R."/>
            <person name="Pearson M."/>
            <person name="Quesneville H."/>
            <person name="Rouhier N."/>
            <person name="Sakthikumar S."/>
            <person name="Salamov A.A."/>
            <person name="Schmutz J."/>
            <person name="Selles B."/>
            <person name="Shapiro H."/>
            <person name="Tanguay P."/>
            <person name="Tuskan G.A."/>
            <person name="Henrissat B."/>
            <person name="Van de Peer Y."/>
            <person name="Rouze P."/>
            <person name="Ellis J.G."/>
            <person name="Dodds P.N."/>
            <person name="Schein J.E."/>
            <person name="Zhong S."/>
            <person name="Hamelin R.C."/>
            <person name="Grigoriev I.V."/>
            <person name="Szabo L.J."/>
            <person name="Martin F."/>
        </authorList>
    </citation>
    <scope>NUCLEOTIDE SEQUENCE [LARGE SCALE GENOMIC DNA]</scope>
    <source>
        <strain evidence="2">98AG31 / pathotype 3-4-7</strain>
    </source>
</reference>
<keyword evidence="2" id="KW-1185">Reference proteome</keyword>
<proteinExistence type="predicted"/>
<gene>
    <name evidence="1" type="ORF">MELLADRAFT_103326</name>
</gene>
<evidence type="ECO:0000313" key="1">
    <source>
        <dbReference type="EMBL" id="EGG10645.1"/>
    </source>
</evidence>
<dbReference type="HOGENOM" id="CLU_1402720_0_0_1"/>